<organism evidence="1 2">
    <name type="scientific">Asparagus officinalis</name>
    <name type="common">Garden asparagus</name>
    <dbReference type="NCBI Taxonomy" id="4686"/>
    <lineage>
        <taxon>Eukaryota</taxon>
        <taxon>Viridiplantae</taxon>
        <taxon>Streptophyta</taxon>
        <taxon>Embryophyta</taxon>
        <taxon>Tracheophyta</taxon>
        <taxon>Spermatophyta</taxon>
        <taxon>Magnoliopsida</taxon>
        <taxon>Liliopsida</taxon>
        <taxon>Asparagales</taxon>
        <taxon>Asparagaceae</taxon>
        <taxon>Asparagoideae</taxon>
        <taxon>Asparagus</taxon>
    </lineage>
</organism>
<dbReference type="Gramene" id="ONK56190">
    <property type="protein sequence ID" value="ONK56190"/>
    <property type="gene ID" value="A4U43_C10F5060"/>
</dbReference>
<dbReference type="AlphaFoldDB" id="A0A5P1E0S6"/>
<name>A0A5P1E0S6_ASPOF</name>
<protein>
    <submittedName>
        <fullName evidence="1">Uncharacterized protein</fullName>
    </submittedName>
</protein>
<proteinExistence type="predicted"/>
<gene>
    <name evidence="1" type="ORF">A4U43_C10F5060</name>
</gene>
<dbReference type="Proteomes" id="UP000243459">
    <property type="component" value="Chromosome 10"/>
</dbReference>
<dbReference type="EMBL" id="CM007390">
    <property type="protein sequence ID" value="ONK56190.1"/>
    <property type="molecule type" value="Genomic_DNA"/>
</dbReference>
<accession>A0A5P1E0S6</accession>
<evidence type="ECO:0000313" key="1">
    <source>
        <dbReference type="EMBL" id="ONK56190.1"/>
    </source>
</evidence>
<sequence>MALRLDLNSPPLPADGASTFINPQNASAGSSKGLIDSPIDVEALDDEVQLLPSSATFPQRRNHQRRRNDRLTIDLEQAAETTAVQSGVSVIEPAAILLSLSSPTNHERTSTKRKYIIQHPLIDVEEYAQTKSRRENAMYSSHKEPKRVVAAATSAAATTTTEGTDLQLSCMHASDNKSMLNFLWPYFLPELPRGFHCCRRQEKSRKAMPYLPH</sequence>
<evidence type="ECO:0000313" key="2">
    <source>
        <dbReference type="Proteomes" id="UP000243459"/>
    </source>
</evidence>
<keyword evidence="2" id="KW-1185">Reference proteome</keyword>
<reference evidence="2" key="1">
    <citation type="journal article" date="2017" name="Nat. Commun.">
        <title>The asparagus genome sheds light on the origin and evolution of a young Y chromosome.</title>
        <authorList>
            <person name="Harkess A."/>
            <person name="Zhou J."/>
            <person name="Xu C."/>
            <person name="Bowers J.E."/>
            <person name="Van der Hulst R."/>
            <person name="Ayyampalayam S."/>
            <person name="Mercati F."/>
            <person name="Riccardi P."/>
            <person name="McKain M.R."/>
            <person name="Kakrana A."/>
            <person name="Tang H."/>
            <person name="Ray J."/>
            <person name="Groenendijk J."/>
            <person name="Arikit S."/>
            <person name="Mathioni S.M."/>
            <person name="Nakano M."/>
            <person name="Shan H."/>
            <person name="Telgmann-Rauber A."/>
            <person name="Kanno A."/>
            <person name="Yue Z."/>
            <person name="Chen H."/>
            <person name="Li W."/>
            <person name="Chen Y."/>
            <person name="Xu X."/>
            <person name="Zhang Y."/>
            <person name="Luo S."/>
            <person name="Chen H."/>
            <person name="Gao J."/>
            <person name="Mao Z."/>
            <person name="Pires J.C."/>
            <person name="Luo M."/>
            <person name="Kudrna D."/>
            <person name="Wing R.A."/>
            <person name="Meyers B.C."/>
            <person name="Yi K."/>
            <person name="Kong H."/>
            <person name="Lavrijsen P."/>
            <person name="Sunseri F."/>
            <person name="Falavigna A."/>
            <person name="Ye Y."/>
            <person name="Leebens-Mack J.H."/>
            <person name="Chen G."/>
        </authorList>
    </citation>
    <scope>NUCLEOTIDE SEQUENCE [LARGE SCALE GENOMIC DNA]</scope>
    <source>
        <strain evidence="2">cv. DH0086</strain>
    </source>
</reference>